<comment type="caution">
    <text evidence="1">The sequence shown here is derived from an EMBL/GenBank/DDBJ whole genome shotgun (WGS) entry which is preliminary data.</text>
</comment>
<name>A0A7J8YK02_GOSAI</name>
<dbReference type="EMBL" id="JABFAA010000013">
    <property type="protein sequence ID" value="MBA0699354.1"/>
    <property type="molecule type" value="Genomic_DNA"/>
</dbReference>
<organism evidence="1 2">
    <name type="scientific">Gossypium aridum</name>
    <name type="common">American cotton</name>
    <name type="synonym">Erioxylum aridum</name>
    <dbReference type="NCBI Taxonomy" id="34290"/>
    <lineage>
        <taxon>Eukaryota</taxon>
        <taxon>Viridiplantae</taxon>
        <taxon>Streptophyta</taxon>
        <taxon>Embryophyta</taxon>
        <taxon>Tracheophyta</taxon>
        <taxon>Spermatophyta</taxon>
        <taxon>Magnoliopsida</taxon>
        <taxon>eudicotyledons</taxon>
        <taxon>Gunneridae</taxon>
        <taxon>Pentapetalae</taxon>
        <taxon>rosids</taxon>
        <taxon>malvids</taxon>
        <taxon>Malvales</taxon>
        <taxon>Malvaceae</taxon>
        <taxon>Malvoideae</taxon>
        <taxon>Gossypium</taxon>
    </lineage>
</organism>
<dbReference type="AlphaFoldDB" id="A0A7J8YK02"/>
<sequence>MFLDNPKRHCCGLCCSRILCFFTGQRV</sequence>
<proteinExistence type="predicted"/>
<dbReference type="Proteomes" id="UP000593577">
    <property type="component" value="Unassembled WGS sequence"/>
</dbReference>
<reference evidence="1 2" key="1">
    <citation type="journal article" date="2019" name="Genome Biol. Evol.">
        <title>Insights into the evolution of the New World diploid cottons (Gossypium, subgenus Houzingenia) based on genome sequencing.</title>
        <authorList>
            <person name="Grover C.E."/>
            <person name="Arick M.A. 2nd"/>
            <person name="Thrash A."/>
            <person name="Conover J.L."/>
            <person name="Sanders W.S."/>
            <person name="Peterson D.G."/>
            <person name="Frelichowski J.E."/>
            <person name="Scheffler J.A."/>
            <person name="Scheffler B.E."/>
            <person name="Wendel J.F."/>
        </authorList>
    </citation>
    <scope>NUCLEOTIDE SEQUENCE [LARGE SCALE GENOMIC DNA]</scope>
    <source>
        <strain evidence="1">185</strain>
        <tissue evidence="1">Leaf</tissue>
    </source>
</reference>
<evidence type="ECO:0000313" key="1">
    <source>
        <dbReference type="EMBL" id="MBA0699354.1"/>
    </source>
</evidence>
<evidence type="ECO:0000313" key="2">
    <source>
        <dbReference type="Proteomes" id="UP000593577"/>
    </source>
</evidence>
<protein>
    <submittedName>
        <fullName evidence="1">Uncharacterized protein</fullName>
    </submittedName>
</protein>
<accession>A0A7J8YK02</accession>
<keyword evidence="2" id="KW-1185">Reference proteome</keyword>
<gene>
    <name evidence="1" type="ORF">Goari_001000</name>
</gene>